<dbReference type="AlphaFoldDB" id="A0A135YQZ5"/>
<organism evidence="2 3">
    <name type="scientific">Peptostreptococcus anaerobius</name>
    <dbReference type="NCBI Taxonomy" id="1261"/>
    <lineage>
        <taxon>Bacteria</taxon>
        <taxon>Bacillati</taxon>
        <taxon>Bacillota</taxon>
        <taxon>Clostridia</taxon>
        <taxon>Peptostreptococcales</taxon>
        <taxon>Peptostreptococcaceae</taxon>
        <taxon>Peptostreptococcus</taxon>
    </lineage>
</organism>
<proteinExistence type="inferred from homology"/>
<dbReference type="RefSeq" id="WP_004167099.1">
    <property type="nucleotide sequence ID" value="NZ_CAMPYD010000004.1"/>
</dbReference>
<name>A0A135YQZ5_9FIRM</name>
<dbReference type="PANTHER" id="PTHR34297">
    <property type="entry name" value="HYPOTHETICAL CYTOSOLIC PROTEIN-RELATED"/>
    <property type="match status" value="1"/>
</dbReference>
<reference evidence="2 3" key="1">
    <citation type="submission" date="2016-02" db="EMBL/GenBank/DDBJ databases">
        <authorList>
            <person name="Wen L."/>
            <person name="He K."/>
            <person name="Yang H."/>
        </authorList>
    </citation>
    <scope>NUCLEOTIDE SEQUENCE [LARGE SCALE GENOMIC DNA]</scope>
    <source>
        <strain evidence="2 3">MJR8628A</strain>
    </source>
</reference>
<evidence type="ECO:0000256" key="1">
    <source>
        <dbReference type="ARBA" id="ARBA00005721"/>
    </source>
</evidence>
<evidence type="ECO:0000313" key="3">
    <source>
        <dbReference type="Proteomes" id="UP000070326"/>
    </source>
</evidence>
<dbReference type="PANTHER" id="PTHR34297:SF3">
    <property type="entry name" value="ALKALINE SHOCK PROTEIN 23"/>
    <property type="match status" value="1"/>
</dbReference>
<sequence length="130" mass="14180">MANDIQKDFNNEEIEHRSVLTFGEQVIEKIVEVALDGVDGVAVVRSGGGAFGGRIGKSTDGINVEVGEKEVAVDLRLILEFGKNAKEIYTNLKATIEDQVMSMTGLKVVEVNARVEDVLNSEEFRARIEG</sequence>
<accession>A0A135YQZ5</accession>
<evidence type="ECO:0000313" key="2">
    <source>
        <dbReference type="EMBL" id="KXI11761.1"/>
    </source>
</evidence>
<dbReference type="Proteomes" id="UP000070326">
    <property type="component" value="Unassembled WGS sequence"/>
</dbReference>
<comment type="similarity">
    <text evidence="1">Belongs to the asp23 family.</text>
</comment>
<dbReference type="EMBL" id="LSQZ01000064">
    <property type="protein sequence ID" value="KXI11761.1"/>
    <property type="molecule type" value="Genomic_DNA"/>
</dbReference>
<dbReference type="Pfam" id="PF03780">
    <property type="entry name" value="Asp23"/>
    <property type="match status" value="1"/>
</dbReference>
<dbReference type="InterPro" id="IPR005531">
    <property type="entry name" value="Asp23"/>
</dbReference>
<evidence type="ECO:0008006" key="4">
    <source>
        <dbReference type="Google" id="ProtNLM"/>
    </source>
</evidence>
<dbReference type="PATRIC" id="fig|1261.5.peg.1256"/>
<gene>
    <name evidence="2" type="ORF">HMPREF3195_01254</name>
</gene>
<protein>
    <recommendedName>
        <fullName evidence="4">Asp23/Gls24 family envelope stress response protein</fullName>
    </recommendedName>
</protein>
<dbReference type="eggNOG" id="COG1302">
    <property type="taxonomic scope" value="Bacteria"/>
</dbReference>
<comment type="caution">
    <text evidence="2">The sequence shown here is derived from an EMBL/GenBank/DDBJ whole genome shotgun (WGS) entry which is preliminary data.</text>
</comment>
<dbReference type="STRING" id="1261.HMPREF3195_01254"/>
<dbReference type="GeneID" id="79842897"/>